<dbReference type="EMBL" id="BJUB01000006">
    <property type="protein sequence ID" value="GEK21667.1"/>
    <property type="molecule type" value="Genomic_DNA"/>
</dbReference>
<dbReference type="AlphaFoldDB" id="A0A510V464"/>
<comment type="caution">
    <text evidence="2">The sequence shown here is derived from an EMBL/GenBank/DDBJ whole genome shotgun (WGS) entry which is preliminary data.</text>
</comment>
<dbReference type="Proteomes" id="UP000321118">
    <property type="component" value="Unassembled WGS sequence"/>
</dbReference>
<keyword evidence="1" id="KW-0175">Coiled coil</keyword>
<evidence type="ECO:0000256" key="1">
    <source>
        <dbReference type="SAM" id="Coils"/>
    </source>
</evidence>
<organism evidence="2 3">
    <name type="scientific">Cellulomonas xylanilytica</name>
    <dbReference type="NCBI Taxonomy" id="233583"/>
    <lineage>
        <taxon>Bacteria</taxon>
        <taxon>Bacillati</taxon>
        <taxon>Actinomycetota</taxon>
        <taxon>Actinomycetes</taxon>
        <taxon>Micrococcales</taxon>
        <taxon>Cellulomonadaceae</taxon>
        <taxon>Cellulomonas</taxon>
    </lineage>
</organism>
<dbReference type="SUPFAM" id="SSF53335">
    <property type="entry name" value="S-adenosyl-L-methionine-dependent methyltransferases"/>
    <property type="match status" value="1"/>
</dbReference>
<protein>
    <recommendedName>
        <fullName evidence="4">Methyltransferase type 11 domain-containing protein</fullName>
    </recommendedName>
</protein>
<dbReference type="OrthoDB" id="9810247at2"/>
<keyword evidence="3" id="KW-1185">Reference proteome</keyword>
<dbReference type="Pfam" id="PF13489">
    <property type="entry name" value="Methyltransf_23"/>
    <property type="match status" value="1"/>
</dbReference>
<evidence type="ECO:0000313" key="3">
    <source>
        <dbReference type="Proteomes" id="UP000321118"/>
    </source>
</evidence>
<evidence type="ECO:0000313" key="2">
    <source>
        <dbReference type="EMBL" id="GEK21667.1"/>
    </source>
</evidence>
<feature type="coiled-coil region" evidence="1">
    <location>
        <begin position="222"/>
        <end position="277"/>
    </location>
</feature>
<name>A0A510V464_9CELL</name>
<dbReference type="PANTHER" id="PTHR43861">
    <property type="entry name" value="TRANS-ACONITATE 2-METHYLTRANSFERASE-RELATED"/>
    <property type="match status" value="1"/>
</dbReference>
<accession>A0A510V464</accession>
<sequence length="306" mass="33376">MPTYDADFDALSDNNSHSLMVRLVGPDKRVLDVGCATGYLGEALIARGCRVSGVEIDPESASRAAKLLDEVVVADLTQVDLVAHFGAASFDVVVLGDILEHLTDPDRLLRHVTKLLAPGGSVVISTPNVTHGSLRLALLQGRWRYTDLGLLDRTHVTFFDRHGLLALIEGAGLVATDVRRTTADPLGVEVDVDWKALPPGVIDWVREQPDGLTYQFVIRAVVADADGDLQVMRTRIDELESELHETQARSRELEVRSERVDEELAAAQSRAGAAEQELGAVHSTVTWRSLSAPRRLYGRLRGGPRP</sequence>
<dbReference type="InterPro" id="IPR029063">
    <property type="entry name" value="SAM-dependent_MTases_sf"/>
</dbReference>
<proteinExistence type="predicted"/>
<dbReference type="SUPFAM" id="SSF57997">
    <property type="entry name" value="Tropomyosin"/>
    <property type="match status" value="1"/>
</dbReference>
<gene>
    <name evidence="2" type="ORF">CXY01_21870</name>
</gene>
<reference evidence="2 3" key="1">
    <citation type="submission" date="2019-07" db="EMBL/GenBank/DDBJ databases">
        <title>Whole genome shotgun sequence of Cellulomonas xylanilytica NBRC 101102.</title>
        <authorList>
            <person name="Hosoyama A."/>
            <person name="Uohara A."/>
            <person name="Ohji S."/>
            <person name="Ichikawa N."/>
        </authorList>
    </citation>
    <scope>NUCLEOTIDE SEQUENCE [LARGE SCALE GENOMIC DNA]</scope>
    <source>
        <strain evidence="2 3">NBRC 101102</strain>
    </source>
</reference>
<dbReference type="RefSeq" id="WP_146927457.1">
    <property type="nucleotide sequence ID" value="NZ_BJUB01000006.1"/>
</dbReference>
<evidence type="ECO:0008006" key="4">
    <source>
        <dbReference type="Google" id="ProtNLM"/>
    </source>
</evidence>
<dbReference type="Gene3D" id="3.40.50.150">
    <property type="entry name" value="Vaccinia Virus protein VP39"/>
    <property type="match status" value="1"/>
</dbReference>
<dbReference type="CDD" id="cd02440">
    <property type="entry name" value="AdoMet_MTases"/>
    <property type="match status" value="1"/>
</dbReference>